<dbReference type="EMBL" id="BAABRV010000002">
    <property type="protein sequence ID" value="GAA5532626.1"/>
    <property type="molecule type" value="Genomic_DNA"/>
</dbReference>
<name>A0ABP9XCJ9_9DEIO</name>
<protein>
    <recommendedName>
        <fullName evidence="4">DUF3887 domain-containing protein</fullName>
    </recommendedName>
</protein>
<reference evidence="2 3" key="1">
    <citation type="submission" date="2024-02" db="EMBL/GenBank/DDBJ databases">
        <title>Deinococcus aluminii NBRC 112889.</title>
        <authorList>
            <person name="Ichikawa N."/>
            <person name="Katano-Makiyama Y."/>
            <person name="Hidaka K."/>
        </authorList>
    </citation>
    <scope>NUCLEOTIDE SEQUENCE [LARGE SCALE GENOMIC DNA]</scope>
    <source>
        <strain evidence="2 3">NBRC 112889</strain>
    </source>
</reference>
<evidence type="ECO:0000313" key="3">
    <source>
        <dbReference type="Proteomes" id="UP001404956"/>
    </source>
</evidence>
<evidence type="ECO:0008006" key="4">
    <source>
        <dbReference type="Google" id="ProtNLM"/>
    </source>
</evidence>
<dbReference type="Proteomes" id="UP001404956">
    <property type="component" value="Unassembled WGS sequence"/>
</dbReference>
<keyword evidence="3" id="KW-1185">Reference proteome</keyword>
<feature type="region of interest" description="Disordered" evidence="1">
    <location>
        <begin position="63"/>
        <end position="131"/>
    </location>
</feature>
<evidence type="ECO:0000313" key="2">
    <source>
        <dbReference type="EMBL" id="GAA5532626.1"/>
    </source>
</evidence>
<feature type="compositionally biased region" description="Low complexity" evidence="1">
    <location>
        <begin position="109"/>
        <end position="118"/>
    </location>
</feature>
<accession>A0ABP9XCJ9</accession>
<sequence length="242" mass="25293">MERTKEALAVGLLLIVATLGTLYAVQTFFVNPPAAPTPIVREVVPPEPAPVPAAPVAALTPATPLESEPLPAPKAPAKPAESAPPQLMVTPAPAQTAHPPSRPRSEEGAATTPARAPATPTPTPAPTPLARGRQLTDQLYGGQLNQLWAAFLPALRAEWGSFSAFQAYRAGGLKAYGAETGVLKEELAQDGGLTYYTRTSTFERGPRTGWTLIFGLDAQGRVREFGIVGAGLLPEARQPAAP</sequence>
<proteinExistence type="predicted"/>
<comment type="caution">
    <text evidence="2">The sequence shown here is derived from an EMBL/GenBank/DDBJ whole genome shotgun (WGS) entry which is preliminary data.</text>
</comment>
<dbReference type="RefSeq" id="WP_345451909.1">
    <property type="nucleotide sequence ID" value="NZ_BAABRV010000002.1"/>
</dbReference>
<gene>
    <name evidence="2" type="ORF">Dalu01_01015</name>
</gene>
<evidence type="ECO:0000256" key="1">
    <source>
        <dbReference type="SAM" id="MobiDB-lite"/>
    </source>
</evidence>
<organism evidence="2 3">
    <name type="scientific">Deinococcus aluminii</name>
    <dbReference type="NCBI Taxonomy" id="1656885"/>
    <lineage>
        <taxon>Bacteria</taxon>
        <taxon>Thermotogati</taxon>
        <taxon>Deinococcota</taxon>
        <taxon>Deinococci</taxon>
        <taxon>Deinococcales</taxon>
        <taxon>Deinococcaceae</taxon>
        <taxon>Deinococcus</taxon>
    </lineage>
</organism>